<protein>
    <submittedName>
        <fullName evidence="3">Nucleotide-binding universal stress UspA family protein</fullName>
    </submittedName>
</protein>
<dbReference type="AlphaFoldDB" id="A0A483DVL6"/>
<proteinExistence type="inferred from homology"/>
<dbReference type="InterPro" id="IPR014729">
    <property type="entry name" value="Rossmann-like_a/b/a_fold"/>
</dbReference>
<dbReference type="PRINTS" id="PR01438">
    <property type="entry name" value="UNVRSLSTRESS"/>
</dbReference>
<name>A0A483DVL6_9EURY</name>
<accession>A0A483DVL6</accession>
<comment type="caution">
    <text evidence="3">The sequence shown here is derived from an EMBL/GenBank/DDBJ whole genome shotgun (WGS) entry which is preliminary data.</text>
</comment>
<evidence type="ECO:0000313" key="4">
    <source>
        <dbReference type="Proteomes" id="UP000295404"/>
    </source>
</evidence>
<dbReference type="EMBL" id="SMMS01000001">
    <property type="protein sequence ID" value="TCL10937.1"/>
    <property type="molecule type" value="Genomic_DNA"/>
</dbReference>
<sequence length="166" mass="18227">MSILPNVNITYLHYYVVGDIMNNVKKILIATDGSEHSKKAASEGIGLAKIYGAKVFAVYVMKELSSKTLPYGARITNFDIPHEDIKREGQQALQYVEELGNPQGVAVDTVLLAGYPAEEILDFAKENEIDIIVMGSLGRTGLERYLMGSVSEKVLRHAKTAVMVIP</sequence>
<gene>
    <name evidence="3" type="ORF">C7960_0026</name>
</gene>
<dbReference type="PANTHER" id="PTHR46268:SF6">
    <property type="entry name" value="UNIVERSAL STRESS PROTEIN UP12"/>
    <property type="match status" value="1"/>
</dbReference>
<dbReference type="SUPFAM" id="SSF52402">
    <property type="entry name" value="Adenine nucleotide alpha hydrolases-like"/>
    <property type="match status" value="1"/>
</dbReference>
<reference evidence="3 4" key="1">
    <citation type="submission" date="2019-03" db="EMBL/GenBank/DDBJ databases">
        <title>Subsurface microbial communities from deep shales in Ohio and West Virginia, USA.</title>
        <authorList>
            <person name="Wrighton K."/>
        </authorList>
    </citation>
    <scope>NUCLEOTIDE SEQUENCE [LARGE SCALE GENOMIC DNA]</scope>
    <source>
        <strain evidence="3 4">WG1_MB</strain>
    </source>
</reference>
<dbReference type="InterPro" id="IPR006016">
    <property type="entry name" value="UspA"/>
</dbReference>
<dbReference type="Pfam" id="PF00582">
    <property type="entry name" value="Usp"/>
    <property type="match status" value="1"/>
</dbReference>
<dbReference type="Gene3D" id="3.40.50.620">
    <property type="entry name" value="HUPs"/>
    <property type="match status" value="1"/>
</dbReference>
<comment type="similarity">
    <text evidence="1">Belongs to the universal stress protein A family.</text>
</comment>
<dbReference type="Proteomes" id="UP000295404">
    <property type="component" value="Unassembled WGS sequence"/>
</dbReference>
<dbReference type="InterPro" id="IPR006015">
    <property type="entry name" value="Universal_stress_UspA"/>
</dbReference>
<evidence type="ECO:0000313" key="3">
    <source>
        <dbReference type="EMBL" id="TCL10937.1"/>
    </source>
</evidence>
<organism evidence="3 4">
    <name type="scientific">Methanohalophilus euhalobius</name>
    <dbReference type="NCBI Taxonomy" id="51203"/>
    <lineage>
        <taxon>Archaea</taxon>
        <taxon>Methanobacteriati</taxon>
        <taxon>Methanobacteriota</taxon>
        <taxon>Stenosarchaea group</taxon>
        <taxon>Methanomicrobia</taxon>
        <taxon>Methanosarcinales</taxon>
        <taxon>Methanosarcinaceae</taxon>
        <taxon>Methanohalophilus</taxon>
    </lineage>
</organism>
<feature type="domain" description="UspA" evidence="2">
    <location>
        <begin position="24"/>
        <end position="166"/>
    </location>
</feature>
<evidence type="ECO:0000256" key="1">
    <source>
        <dbReference type="ARBA" id="ARBA00008791"/>
    </source>
</evidence>
<dbReference type="PANTHER" id="PTHR46268">
    <property type="entry name" value="STRESS RESPONSE PROTEIN NHAX"/>
    <property type="match status" value="1"/>
</dbReference>
<dbReference type="CDD" id="cd00293">
    <property type="entry name" value="USP-like"/>
    <property type="match status" value="1"/>
</dbReference>
<evidence type="ECO:0000259" key="2">
    <source>
        <dbReference type="Pfam" id="PF00582"/>
    </source>
</evidence>